<evidence type="ECO:0000313" key="2">
    <source>
        <dbReference type="WBParaSite" id="RSKR_0000495200.1"/>
    </source>
</evidence>
<evidence type="ECO:0000313" key="1">
    <source>
        <dbReference type="Proteomes" id="UP000095286"/>
    </source>
</evidence>
<dbReference type="WBParaSite" id="RSKR_0000495200.1">
    <property type="protein sequence ID" value="RSKR_0000495200.1"/>
    <property type="gene ID" value="RSKR_0000495200"/>
</dbReference>
<reference evidence="2" key="1">
    <citation type="submission" date="2016-11" db="UniProtKB">
        <authorList>
            <consortium name="WormBaseParasite"/>
        </authorList>
    </citation>
    <scope>IDENTIFICATION</scope>
    <source>
        <strain evidence="2">KR3021</strain>
    </source>
</reference>
<protein>
    <submittedName>
        <fullName evidence="2">Neur_chan_LBD domain-containing protein</fullName>
    </submittedName>
</protein>
<sequence length="545" mass="62810">MKVSVILPNSITILAILSIILLLLKEDVESSAAESDLYRDLLANYSSMVRPVLRNGEKLKVSMKVLLQQIVNLDEKNQVIELNAWLKYSWIDYRLKWNPKKYEGITSIRISSTDNLIWLPDIILYNSADKSFDSTYKCNAVVYHDGLINFIPPAIFKASCKIDIKWFPFDSQTCFLKFGSWTYHGLTLDLQIDSELGKEDGIDLSTYIPSSEWLLTSAPAVREETFYKCCPEPYPTIKWYLHLRRRTLYYIFNLIIPSLLIGLMTLLGFCLPANDMSEKISFQTTILLSVCFFLTIVSEMIPPTSLILSGLFFSTITLTVTISTTFTIIVLNFRYRQPLNHKMSKTFSKVFLEWLPWLLVMRRPEHLILKSGTVKLKDPDHFADECLQCLGPSKEETETPILNAASDILNSESPSLMDTLIAIPTSKLNLERKIGEGIFLERKLPKQKKIKLVQYEKFVTKCVESVKSEEEVDIHSLAVINYYQRIRLHLAYIRQQKQRDEKVEDLSEDYKFAASVLDRLCMILFSLFIFGSITLIFMSPPYLYA</sequence>
<proteinExistence type="predicted"/>
<dbReference type="Proteomes" id="UP000095286">
    <property type="component" value="Unplaced"/>
</dbReference>
<accession>A0AC35TW20</accession>
<organism evidence="1 2">
    <name type="scientific">Rhabditophanes sp. KR3021</name>
    <dbReference type="NCBI Taxonomy" id="114890"/>
    <lineage>
        <taxon>Eukaryota</taxon>
        <taxon>Metazoa</taxon>
        <taxon>Ecdysozoa</taxon>
        <taxon>Nematoda</taxon>
        <taxon>Chromadorea</taxon>
        <taxon>Rhabditida</taxon>
        <taxon>Tylenchina</taxon>
        <taxon>Panagrolaimomorpha</taxon>
        <taxon>Strongyloidoidea</taxon>
        <taxon>Alloionematidae</taxon>
        <taxon>Rhabditophanes</taxon>
    </lineage>
</organism>
<name>A0AC35TW20_9BILA</name>